<proteinExistence type="inferred from homology"/>
<keyword evidence="4" id="KW-1185">Reference proteome</keyword>
<dbReference type="InterPro" id="IPR001752">
    <property type="entry name" value="Kinesin_motor_dom"/>
</dbReference>
<evidence type="ECO:0000313" key="3">
    <source>
        <dbReference type="EMBL" id="WAR10868.1"/>
    </source>
</evidence>
<name>A0ABY7EQL5_MYAAR</name>
<comment type="caution">
    <text evidence="1">Lacks conserved residue(s) required for the propagation of feature annotation.</text>
</comment>
<dbReference type="PROSITE" id="PS50067">
    <property type="entry name" value="KINESIN_MOTOR_2"/>
    <property type="match status" value="1"/>
</dbReference>
<evidence type="ECO:0000259" key="2">
    <source>
        <dbReference type="PROSITE" id="PS50067"/>
    </source>
</evidence>
<gene>
    <name evidence="3" type="ORF">MAR_035944</name>
</gene>
<dbReference type="EMBL" id="CP111018">
    <property type="protein sequence ID" value="WAR10868.1"/>
    <property type="molecule type" value="Genomic_DNA"/>
</dbReference>
<organism evidence="3 4">
    <name type="scientific">Mya arenaria</name>
    <name type="common">Soft-shell clam</name>
    <dbReference type="NCBI Taxonomy" id="6604"/>
    <lineage>
        <taxon>Eukaryota</taxon>
        <taxon>Metazoa</taxon>
        <taxon>Spiralia</taxon>
        <taxon>Lophotrochozoa</taxon>
        <taxon>Mollusca</taxon>
        <taxon>Bivalvia</taxon>
        <taxon>Autobranchia</taxon>
        <taxon>Heteroconchia</taxon>
        <taxon>Euheterodonta</taxon>
        <taxon>Imparidentia</taxon>
        <taxon>Neoheterodontei</taxon>
        <taxon>Myida</taxon>
        <taxon>Myoidea</taxon>
        <taxon>Myidae</taxon>
        <taxon>Mya</taxon>
    </lineage>
</organism>
<dbReference type="Proteomes" id="UP001164746">
    <property type="component" value="Chromosome 7"/>
</dbReference>
<evidence type="ECO:0000313" key="4">
    <source>
        <dbReference type="Proteomes" id="UP001164746"/>
    </source>
</evidence>
<evidence type="ECO:0000256" key="1">
    <source>
        <dbReference type="PROSITE-ProRule" id="PRU00283"/>
    </source>
</evidence>
<comment type="similarity">
    <text evidence="1">Belongs to the TRAFAC class myosin-kinesin ATPase superfamily. Kinesin family.</text>
</comment>
<feature type="domain" description="Kinesin motor" evidence="2">
    <location>
        <begin position="58"/>
        <end position="110"/>
    </location>
</feature>
<accession>A0ABY7EQL5</accession>
<sequence>MRFVYGGSGYTSKDGSRHGKYWKLSLGIMYSPSKYSRVSSNLSVGSQASRQPASKGKRVQVWTRIRPTSQFAQDNLELLPDGKGVVNNQIADWSFRLDGIFHNSNQDQAQ</sequence>
<protein>
    <submittedName>
        <fullName evidence="3">KIF9-like protein</fullName>
    </submittedName>
</protein>
<reference evidence="3" key="1">
    <citation type="submission" date="2022-11" db="EMBL/GenBank/DDBJ databases">
        <title>Centuries of genome instability and evolution in soft-shell clam transmissible cancer (bioRxiv).</title>
        <authorList>
            <person name="Hart S.F.M."/>
            <person name="Yonemitsu M.A."/>
            <person name="Giersch R.M."/>
            <person name="Beal B.F."/>
            <person name="Arriagada G."/>
            <person name="Davis B.W."/>
            <person name="Ostrander E.A."/>
            <person name="Goff S.P."/>
            <person name="Metzger M.J."/>
        </authorList>
    </citation>
    <scope>NUCLEOTIDE SEQUENCE</scope>
    <source>
        <strain evidence="3">MELC-2E11</strain>
        <tissue evidence="3">Siphon/mantle</tissue>
    </source>
</reference>